<reference evidence="3 4" key="1">
    <citation type="submission" date="2021-08" db="EMBL/GenBank/DDBJ databases">
        <title>Draft Genome Sequence of Phanerochaete sordida strain YK-624.</title>
        <authorList>
            <person name="Mori T."/>
            <person name="Dohra H."/>
            <person name="Suzuki T."/>
            <person name="Kawagishi H."/>
            <person name="Hirai H."/>
        </authorList>
    </citation>
    <scope>NUCLEOTIDE SEQUENCE [LARGE SCALE GENOMIC DNA]</scope>
    <source>
        <strain evidence="3 4">YK-624</strain>
    </source>
</reference>
<keyword evidence="4" id="KW-1185">Reference proteome</keyword>
<dbReference type="EMBL" id="BPQB01000024">
    <property type="protein sequence ID" value="GJE92086.1"/>
    <property type="molecule type" value="Genomic_DNA"/>
</dbReference>
<name>A0A9P3GC83_9APHY</name>
<dbReference type="PANTHER" id="PTHR38248">
    <property type="entry name" value="FUNK1 6"/>
    <property type="match status" value="1"/>
</dbReference>
<comment type="caution">
    <text evidence="3">The sequence shown here is derived from an EMBL/GenBank/DDBJ whole genome shotgun (WGS) entry which is preliminary data.</text>
</comment>
<dbReference type="OrthoDB" id="5592585at2759"/>
<dbReference type="Proteomes" id="UP000703269">
    <property type="component" value="Unassembled WGS sequence"/>
</dbReference>
<gene>
    <name evidence="3" type="ORF">PsYK624_082390</name>
</gene>
<dbReference type="PANTHER" id="PTHR38248:SF2">
    <property type="entry name" value="FUNK1 11"/>
    <property type="match status" value="1"/>
</dbReference>
<proteinExistence type="predicted"/>
<protein>
    <recommendedName>
        <fullName evidence="2">Fungal-type protein kinase domain-containing protein</fullName>
    </recommendedName>
</protein>
<dbReference type="AlphaFoldDB" id="A0A9P3GC83"/>
<dbReference type="InterPro" id="IPR040976">
    <property type="entry name" value="Pkinase_fungal"/>
</dbReference>
<feature type="domain" description="Fungal-type protein kinase" evidence="2">
    <location>
        <begin position="187"/>
        <end position="554"/>
    </location>
</feature>
<organism evidence="3 4">
    <name type="scientific">Phanerochaete sordida</name>
    <dbReference type="NCBI Taxonomy" id="48140"/>
    <lineage>
        <taxon>Eukaryota</taxon>
        <taxon>Fungi</taxon>
        <taxon>Dikarya</taxon>
        <taxon>Basidiomycota</taxon>
        <taxon>Agaricomycotina</taxon>
        <taxon>Agaricomycetes</taxon>
        <taxon>Polyporales</taxon>
        <taxon>Phanerochaetaceae</taxon>
        <taxon>Phanerochaete</taxon>
    </lineage>
</organism>
<sequence>MDSIPDHIFGHRDRFLNYLPQNKDAKKESANSMQGHNGGTMPYDEFKREYLSLVAIPKDLPEVDWTPLVDSVERTEGQPEHVKERTLQKAWTHCILDAMRSERLEIRDSSDMKHSPTDSRPDIDVHVLDWGKESEQWKDPEAVIRAAADFLRTIALGDYKAANTAMPFIPAAEAGAAGFIDSEGEQATLTRGQITLYANRRFARQHLRHQYIFLIAGIHIVICRYDHSGAIVTEAINFTKDSRPLVEFFWAMVHMTDEQRGADGTVTLASDAEKDLLKTELEKYAKDGTRKPPSYTKFDDNLPCYKALVCDDNDTEKNRHVIITSFPIYAEQSTPGRGTRGYIGYDLKDQRLVFLKDSWAPTHEALMSESAAAARLAEFGVPGILPLTCGGVVKSELYPDGQETDTPSFIRKFQNEPWSSASSIFMRTLRHCRYIYPIACPVQCAQSSREIIWVFHDISVSVKEAYEKANVLHQDIHRENIMILPGKTPDERAKGLLGDWDHCSSTTYKAKSGDIILRTCKWQMMPMRLLQIGQYKPAARRLEDDLETIFWALVDVGLHFCRHSDPCILAGKDNLFDQMDSDIHEGQRLVTGGRKKMQLLVKKQLTKAQFKSPAFQTVLSVLEEKYAILNRAGLAIMPTADQYMQVWQELSSPDFFIKLFKDAASNDAGWIEDDVVSGVFVPMSERATDLQMTRAGANTHNPSSLGKAATTSTAVAAQLNAPTIKKSRAVTVMRWSDSERAKRKAVAEDEPDVEGNPPPKKAKKAKRRRDEVPRAENKENV</sequence>
<evidence type="ECO:0000259" key="2">
    <source>
        <dbReference type="Pfam" id="PF17667"/>
    </source>
</evidence>
<feature type="region of interest" description="Disordered" evidence="1">
    <location>
        <begin position="734"/>
        <end position="781"/>
    </location>
</feature>
<evidence type="ECO:0000256" key="1">
    <source>
        <dbReference type="SAM" id="MobiDB-lite"/>
    </source>
</evidence>
<evidence type="ECO:0000313" key="4">
    <source>
        <dbReference type="Proteomes" id="UP000703269"/>
    </source>
</evidence>
<feature type="compositionally biased region" description="Basic and acidic residues" evidence="1">
    <location>
        <begin position="768"/>
        <end position="781"/>
    </location>
</feature>
<dbReference type="Pfam" id="PF17667">
    <property type="entry name" value="Pkinase_fungal"/>
    <property type="match status" value="1"/>
</dbReference>
<accession>A0A9P3GC83</accession>
<evidence type="ECO:0000313" key="3">
    <source>
        <dbReference type="EMBL" id="GJE92086.1"/>
    </source>
</evidence>